<protein>
    <recommendedName>
        <fullName evidence="4">N-acetylneuraminate lyase</fullName>
        <ecNumber evidence="4">4.1.3.3</ecNumber>
    </recommendedName>
</protein>
<dbReference type="InterPro" id="IPR002220">
    <property type="entry name" value="DapA-like"/>
</dbReference>
<dbReference type="Gene3D" id="3.20.20.70">
    <property type="entry name" value="Aldolase class I"/>
    <property type="match status" value="1"/>
</dbReference>
<evidence type="ECO:0000256" key="7">
    <source>
        <dbReference type="ARBA" id="ARBA00023277"/>
    </source>
</evidence>
<keyword evidence="6 9" id="KW-0456">Lyase</keyword>
<dbReference type="SUPFAM" id="SSF51569">
    <property type="entry name" value="Aldolase"/>
    <property type="match status" value="1"/>
</dbReference>
<evidence type="ECO:0000256" key="2">
    <source>
        <dbReference type="ARBA" id="ARBA00004878"/>
    </source>
</evidence>
<dbReference type="PRINTS" id="PR00146">
    <property type="entry name" value="DHPICSNTHASE"/>
</dbReference>
<name>A0A7S0IVN9_9EUKA</name>
<dbReference type="GO" id="GO:0008747">
    <property type="term" value="F:N-acetylneuraminate lyase activity"/>
    <property type="evidence" value="ECO:0007669"/>
    <property type="project" value="UniProtKB-EC"/>
</dbReference>
<dbReference type="InterPro" id="IPR013785">
    <property type="entry name" value="Aldolase_TIM"/>
</dbReference>
<keyword evidence="7" id="KW-0119">Carbohydrate metabolism</keyword>
<comment type="subcellular location">
    <subcellularLocation>
        <location evidence="1">Cytoplasm</location>
    </subcellularLocation>
</comment>
<feature type="binding site" evidence="11">
    <location>
        <position position="229"/>
    </location>
    <ligand>
        <name>pyruvate</name>
        <dbReference type="ChEBI" id="CHEBI:15361"/>
    </ligand>
</feature>
<organism evidence="12">
    <name type="scientific">Calcidiscus leptoporus</name>
    <dbReference type="NCBI Taxonomy" id="127549"/>
    <lineage>
        <taxon>Eukaryota</taxon>
        <taxon>Haptista</taxon>
        <taxon>Haptophyta</taxon>
        <taxon>Prymnesiophyceae</taxon>
        <taxon>Coccolithales</taxon>
        <taxon>Calcidiscaceae</taxon>
        <taxon>Calcidiscus</taxon>
    </lineage>
</organism>
<comment type="similarity">
    <text evidence="3">Belongs to the DapA family. NanA subfamily.</text>
</comment>
<sequence>MSRLLPSAVQQAEMNPSPLRVDGLVAAVYSPFASDGTLNLTVVPLQHRYLAQTGVEWAFVGGTTGESLSLTVAERKSLLEAWANTSTRLIAHCGAEALGDARELAAHAAAVGVAAVAAMPPTFFKPASADALALTIASICSAAPSKPCYYYHIPSMTGVATTFTMLDFVRAIEPRSPNFAGIKYTGMYTYPGMMDAEKVLNYREGKFEVFSGREEMMLQALSIGIKGHVGSQFNFAGDLYNRLRTGFARSGLTPATETRLRGLQALAVQLVDAWHDNSPTGVNGAKYLMNLAGVPVGDARLPSLPVASAAAKLRAARDHFCRGTAASQELMLCARGAWHVS</sequence>
<feature type="active site" description="Schiff-base intermediate with substrate" evidence="10">
    <location>
        <position position="183"/>
    </location>
</feature>
<dbReference type="PIRSF" id="PIRSF001365">
    <property type="entry name" value="DHDPS"/>
    <property type="match status" value="1"/>
</dbReference>
<keyword evidence="5" id="KW-0963">Cytoplasm</keyword>
<dbReference type="SMART" id="SM01130">
    <property type="entry name" value="DHDPS"/>
    <property type="match status" value="1"/>
</dbReference>
<evidence type="ECO:0000256" key="4">
    <source>
        <dbReference type="ARBA" id="ARBA00012911"/>
    </source>
</evidence>
<gene>
    <name evidence="12" type="ORF">CLEP1334_LOCUS8277</name>
</gene>
<comment type="pathway">
    <text evidence="2">Amino-sugar metabolism; N-acetylneuraminate degradation.</text>
</comment>
<reference evidence="12" key="1">
    <citation type="submission" date="2021-01" db="EMBL/GenBank/DDBJ databases">
        <authorList>
            <person name="Corre E."/>
            <person name="Pelletier E."/>
            <person name="Niang G."/>
            <person name="Scheremetjew M."/>
            <person name="Finn R."/>
            <person name="Kale V."/>
            <person name="Holt S."/>
            <person name="Cochrane G."/>
            <person name="Meng A."/>
            <person name="Brown T."/>
            <person name="Cohen L."/>
        </authorList>
    </citation>
    <scope>NUCLEOTIDE SEQUENCE</scope>
    <source>
        <strain evidence="12">RCC1130</strain>
    </source>
</reference>
<comment type="catalytic activity">
    <reaction evidence="8">
        <text>aceneuramate = aldehydo-N-acetyl-D-mannosamine + pyruvate</text>
        <dbReference type="Rhea" id="RHEA:23296"/>
        <dbReference type="ChEBI" id="CHEBI:15361"/>
        <dbReference type="ChEBI" id="CHEBI:17122"/>
        <dbReference type="ChEBI" id="CHEBI:173083"/>
        <dbReference type="EC" id="4.1.3.3"/>
    </reaction>
</comment>
<dbReference type="PANTHER" id="PTHR12128">
    <property type="entry name" value="DIHYDRODIPICOLINATE SYNTHASE"/>
    <property type="match status" value="1"/>
</dbReference>
<dbReference type="Pfam" id="PF00701">
    <property type="entry name" value="DHDPS"/>
    <property type="match status" value="1"/>
</dbReference>
<evidence type="ECO:0000256" key="8">
    <source>
        <dbReference type="ARBA" id="ARBA00044906"/>
    </source>
</evidence>
<feature type="active site" description="Proton donor/acceptor" evidence="10">
    <location>
        <position position="151"/>
    </location>
</feature>
<evidence type="ECO:0000256" key="3">
    <source>
        <dbReference type="ARBA" id="ARBA00006324"/>
    </source>
</evidence>
<evidence type="ECO:0000256" key="10">
    <source>
        <dbReference type="PIRSR" id="PIRSR001365-1"/>
    </source>
</evidence>
<evidence type="ECO:0000256" key="11">
    <source>
        <dbReference type="PIRSR" id="PIRSR001365-2"/>
    </source>
</evidence>
<feature type="binding site" evidence="11">
    <location>
        <position position="64"/>
    </location>
    <ligand>
        <name>pyruvate</name>
        <dbReference type="ChEBI" id="CHEBI:15361"/>
    </ligand>
</feature>
<evidence type="ECO:0000313" key="12">
    <source>
        <dbReference type="EMBL" id="CAD8533022.1"/>
    </source>
</evidence>
<evidence type="ECO:0000256" key="9">
    <source>
        <dbReference type="PIRNR" id="PIRNR001365"/>
    </source>
</evidence>
<accession>A0A7S0IVN9</accession>
<evidence type="ECO:0000256" key="5">
    <source>
        <dbReference type="ARBA" id="ARBA00022490"/>
    </source>
</evidence>
<evidence type="ECO:0000256" key="6">
    <source>
        <dbReference type="ARBA" id="ARBA00023239"/>
    </source>
</evidence>
<dbReference type="GO" id="GO:0005737">
    <property type="term" value="C:cytoplasm"/>
    <property type="evidence" value="ECO:0007669"/>
    <property type="project" value="UniProtKB-SubCell"/>
</dbReference>
<dbReference type="PANTHER" id="PTHR12128:SF21">
    <property type="entry name" value="N-ACETYLNEURAMINATE LYASE"/>
    <property type="match status" value="1"/>
</dbReference>
<proteinExistence type="inferred from homology"/>
<dbReference type="AlphaFoldDB" id="A0A7S0IVN9"/>
<dbReference type="EMBL" id="HBER01016373">
    <property type="protein sequence ID" value="CAD8533022.1"/>
    <property type="molecule type" value="Transcribed_RNA"/>
</dbReference>
<dbReference type="EC" id="4.1.3.3" evidence="4"/>
<evidence type="ECO:0000256" key="1">
    <source>
        <dbReference type="ARBA" id="ARBA00004496"/>
    </source>
</evidence>